<dbReference type="AlphaFoldDB" id="A0A0T9Q9G0"/>
<organism evidence="1 4">
    <name type="scientific">Yersinia pekkanenii</name>
    <dbReference type="NCBI Taxonomy" id="1288385"/>
    <lineage>
        <taxon>Bacteria</taxon>
        <taxon>Pseudomonadati</taxon>
        <taxon>Pseudomonadota</taxon>
        <taxon>Gammaproteobacteria</taxon>
        <taxon>Enterobacterales</taxon>
        <taxon>Yersiniaceae</taxon>
        <taxon>Yersinia</taxon>
    </lineage>
</organism>
<accession>A0A0T9Q9G0</accession>
<protein>
    <submittedName>
        <fullName evidence="1">Uncharacterized protein</fullName>
    </submittedName>
</protein>
<name>A0A0T9Q9G0_9GAMM</name>
<dbReference type="Proteomes" id="UP000045840">
    <property type="component" value="Unassembled WGS sequence"/>
</dbReference>
<keyword evidence="3" id="KW-1185">Reference proteome</keyword>
<reference evidence="2 3" key="1">
    <citation type="submission" date="2015-03" db="EMBL/GenBank/DDBJ databases">
        <authorList>
            <consortium name="Pathogen Informatics"/>
            <person name="Murphy D."/>
        </authorList>
    </citation>
    <scope>NUCLEOTIDE SEQUENCE [LARGE SCALE GENOMIC DNA]</scope>
    <source>
        <strain evidence="3">type strain: CIP110230</strain>
        <strain evidence="2">Type strain: CIP110230</strain>
    </source>
</reference>
<dbReference type="STRING" id="1288385.ERS137968_00341"/>
<dbReference type="Proteomes" id="UP000044625">
    <property type="component" value="Unassembled WGS sequence"/>
</dbReference>
<evidence type="ECO:0000313" key="1">
    <source>
        <dbReference type="EMBL" id="CNI01962.1"/>
    </source>
</evidence>
<dbReference type="EMBL" id="CQAZ01000024">
    <property type="protein sequence ID" value="CNI01962.1"/>
    <property type="molecule type" value="Genomic_DNA"/>
</dbReference>
<evidence type="ECO:0000313" key="4">
    <source>
        <dbReference type="Proteomes" id="UP000045840"/>
    </source>
</evidence>
<reference evidence="1" key="2">
    <citation type="submission" date="2015-03" db="EMBL/GenBank/DDBJ databases">
        <authorList>
            <person name="Murphy D."/>
        </authorList>
    </citation>
    <scope>NUCLEOTIDE SEQUENCE [LARGE SCALE GENOMIC DNA]</scope>
    <source>
        <strain evidence="1">A125KOH2</strain>
    </source>
</reference>
<reference evidence="4" key="3">
    <citation type="submission" date="2015-03" db="EMBL/GenBank/DDBJ databases">
        <authorList>
            <consortium name="Pathogen Informatics"/>
        </authorList>
    </citation>
    <scope>NUCLEOTIDE SEQUENCE [LARGE SCALE GENOMIC DNA]</scope>
    <source>
        <strain evidence="4">A125KOH2</strain>
    </source>
</reference>
<dbReference type="EMBL" id="CWJL01000001">
    <property type="protein sequence ID" value="CRY63656.1"/>
    <property type="molecule type" value="Genomic_DNA"/>
</dbReference>
<proteinExistence type="predicted"/>
<evidence type="ECO:0000313" key="2">
    <source>
        <dbReference type="EMBL" id="CRY63656.1"/>
    </source>
</evidence>
<gene>
    <name evidence="1" type="ORF">ERS008529_02826</name>
    <name evidence="2" type="ORF">ERS137968_00341</name>
</gene>
<evidence type="ECO:0000313" key="3">
    <source>
        <dbReference type="Proteomes" id="UP000044625"/>
    </source>
</evidence>
<sequence>MSFYQIQIIERGGYTYRIKSPSNSDKSHLYTGNNHMPLLIIVGYSVTDNNV</sequence>